<reference evidence="1" key="1">
    <citation type="submission" date="2021-06" db="EMBL/GenBank/DDBJ databases">
        <authorList>
            <person name="Kallberg Y."/>
            <person name="Tangrot J."/>
            <person name="Rosling A."/>
        </authorList>
    </citation>
    <scope>NUCLEOTIDE SEQUENCE</scope>
    <source>
        <strain evidence="1">CL356</strain>
    </source>
</reference>
<name>A0ACA9ME14_9GLOM</name>
<keyword evidence="2" id="KW-1185">Reference proteome</keyword>
<comment type="caution">
    <text evidence="1">The sequence shown here is derived from an EMBL/GenBank/DDBJ whole genome shotgun (WGS) entry which is preliminary data.</text>
</comment>
<dbReference type="EMBL" id="CAJVPT010012020">
    <property type="protein sequence ID" value="CAG8584183.1"/>
    <property type="molecule type" value="Genomic_DNA"/>
</dbReference>
<gene>
    <name evidence="1" type="ORF">ACOLOM_LOCUS6077</name>
</gene>
<evidence type="ECO:0000313" key="2">
    <source>
        <dbReference type="Proteomes" id="UP000789525"/>
    </source>
</evidence>
<accession>A0ACA9ME14</accession>
<evidence type="ECO:0000313" key="1">
    <source>
        <dbReference type="EMBL" id="CAG8584183.1"/>
    </source>
</evidence>
<proteinExistence type="predicted"/>
<sequence length="674" mass="75917">MGAKEAATIESQIEGETATCAMTEKSPVKLNARVRVYADTYWPDNSSLPKRKRQSDIIKKCWVITPISIPERLLTENYGVPIIDADILAREVVQPGTKAHSQIVRHFGEDVLLKDGTRQLDRKRLGDIIFRDAAKRKTLNGIVHPAVRRAMLTSVIKCCQPLEIHGECRCGLLVGVMLPVSTQDLTPFSSYDIQLQRLMNRDKIPITSAQDRLAAQMPLKEKVSYADRILDNSAGPEELRQQVGELVRSLQSEAGWTWRLSWLVPPIGLVFAGWRLIHKALTDKKVKPLYLISIVGMIRYQAVRSLSPFSSPPFGISIAWQPKKPTAMFYLIPLYHRFEPGIDFPHYSDLQHEASKLTWEGLYPQPCHDMVRKALSPSPGETRRVLDLANSFSMTEFKQVHDINAGLSQFHGMYDLIHCRYTGQGVSPVLLYCTLSDISQFADHRKSMIDSVKCLKPGGVIIYIDITEMIKEDLGSAYNPAVSSNLDGAWHQRMYFLIQCGSEKLGNDQKRALGDVAMGFWDIEGCDPTNCGGIEMMIPMGHWITYRDTEEANRLKAVTEAWTNVVGKVHYHLEKPLKAAGRSDKDIELLFKKIDEVIWGQAPGGAAGTTETLEMPHPCSTRSITGIPDGEFEFLRVYYDKNQWRERIEALRATQTPDMIALATVEGYDMIENL</sequence>
<protein>
    <submittedName>
        <fullName evidence="1">14530_t:CDS:1</fullName>
    </submittedName>
</protein>
<dbReference type="Proteomes" id="UP000789525">
    <property type="component" value="Unassembled WGS sequence"/>
</dbReference>
<organism evidence="1 2">
    <name type="scientific">Acaulospora colombiana</name>
    <dbReference type="NCBI Taxonomy" id="27376"/>
    <lineage>
        <taxon>Eukaryota</taxon>
        <taxon>Fungi</taxon>
        <taxon>Fungi incertae sedis</taxon>
        <taxon>Mucoromycota</taxon>
        <taxon>Glomeromycotina</taxon>
        <taxon>Glomeromycetes</taxon>
        <taxon>Diversisporales</taxon>
        <taxon>Acaulosporaceae</taxon>
        <taxon>Acaulospora</taxon>
    </lineage>
</organism>